<dbReference type="Gene3D" id="1.20.120.1750">
    <property type="match status" value="1"/>
</dbReference>
<feature type="region of interest" description="Disordered" evidence="10">
    <location>
        <begin position="1"/>
        <end position="65"/>
    </location>
</feature>
<dbReference type="PANTHER" id="PTHR11685">
    <property type="entry name" value="RBR FAMILY RING FINGER AND IBR DOMAIN-CONTAINING"/>
    <property type="match status" value="1"/>
</dbReference>
<dbReference type="GO" id="GO:0016567">
    <property type="term" value="P:protein ubiquitination"/>
    <property type="evidence" value="ECO:0007669"/>
    <property type="project" value="InterPro"/>
</dbReference>
<dbReference type="InterPro" id="IPR044066">
    <property type="entry name" value="TRIAD_supradom"/>
</dbReference>
<keyword evidence="5" id="KW-0479">Metal-binding</keyword>
<dbReference type="InterPro" id="IPR006575">
    <property type="entry name" value="RWD_dom"/>
</dbReference>
<dbReference type="PROSITE" id="PS50908">
    <property type="entry name" value="RWD"/>
    <property type="match status" value="1"/>
</dbReference>
<dbReference type="CDD" id="cd23820">
    <property type="entry name" value="RWD_RNF14"/>
    <property type="match status" value="1"/>
</dbReference>
<evidence type="ECO:0000256" key="2">
    <source>
        <dbReference type="ARBA" id="ARBA00004906"/>
    </source>
</evidence>
<dbReference type="InterPro" id="IPR047548">
    <property type="entry name" value="Rcat_RBR_RNF14"/>
</dbReference>
<comment type="catalytic activity">
    <reaction evidence="1">
        <text>[E2 ubiquitin-conjugating enzyme]-S-ubiquitinyl-L-cysteine + [acceptor protein]-L-lysine = [E2 ubiquitin-conjugating enzyme]-L-cysteine + [acceptor protein]-N(6)-ubiquitinyl-L-lysine.</text>
        <dbReference type="EC" id="2.3.2.31"/>
    </reaction>
</comment>
<reference evidence="13 14" key="1">
    <citation type="journal article" date="2015" name="Genome Biol. Evol.">
        <title>Phylogenomic analyses indicate that early fungi evolved digesting cell walls of algal ancestors of land plants.</title>
        <authorList>
            <person name="Chang Y."/>
            <person name="Wang S."/>
            <person name="Sekimoto S."/>
            <person name="Aerts A.L."/>
            <person name="Choi C."/>
            <person name="Clum A."/>
            <person name="LaButti K.M."/>
            <person name="Lindquist E.A."/>
            <person name="Yee Ngan C."/>
            <person name="Ohm R.A."/>
            <person name="Salamov A.A."/>
            <person name="Grigoriev I.V."/>
            <person name="Spatafora J.W."/>
            <person name="Berbee M.L."/>
        </authorList>
    </citation>
    <scope>NUCLEOTIDE SEQUENCE [LARGE SCALE GENOMIC DNA]</scope>
    <source>
        <strain evidence="13 14">JEL478</strain>
    </source>
</reference>
<dbReference type="GO" id="GO:0008270">
    <property type="term" value="F:zinc ion binding"/>
    <property type="evidence" value="ECO:0007669"/>
    <property type="project" value="UniProtKB-KW"/>
</dbReference>
<dbReference type="Proteomes" id="UP000070544">
    <property type="component" value="Unassembled WGS sequence"/>
</dbReference>
<feature type="domain" description="RING-type" evidence="12">
    <location>
        <begin position="254"/>
        <end position="529"/>
    </location>
</feature>
<gene>
    <name evidence="13" type="ORF">M427DRAFT_51567</name>
</gene>
<evidence type="ECO:0000256" key="9">
    <source>
        <dbReference type="ARBA" id="ARBA00022833"/>
    </source>
</evidence>
<dbReference type="EC" id="2.3.2.31" evidence="3"/>
<dbReference type="CDD" id="cd20341">
    <property type="entry name" value="BRcat_RBR_RNF14"/>
    <property type="match status" value="1"/>
</dbReference>
<evidence type="ECO:0000259" key="11">
    <source>
        <dbReference type="PROSITE" id="PS50908"/>
    </source>
</evidence>
<dbReference type="EMBL" id="KQ965733">
    <property type="protein sequence ID" value="KXS21338.1"/>
    <property type="molecule type" value="Genomic_DNA"/>
</dbReference>
<evidence type="ECO:0000256" key="7">
    <source>
        <dbReference type="ARBA" id="ARBA00022771"/>
    </source>
</evidence>
<keyword evidence="14" id="KW-1185">Reference proteome</keyword>
<sequence>MQCNPPPRYNRGRGRPRARKGAQARAPNLDSQATASSSENGSSPSPPEPLPSPTDHQAESETAAPDPAALQVEGNEILMSDEERVENLELQNEELLALEAIYGEDLKMGDETERKTGVIRAHIELPEESVIIQVGDAPTSTSVRQIPPISLRFQLPPSYPSQSSPDFVLDVSWLDSEQRAHLARHLVELWEENGRAPCLYSFAEFLRSNALDILGALTNTDGRVAIALRSKDPDLVDELLTFDRAKEKEKFDAKLFQCGVCFNELRGSACVQFDPCVHVFCADCSREYFTVQVEEDLQSVGLCFDVSCTKRQPPAVDGGSQAAEDTHRGQIPRAALRELLGESLFERYDSLWQKKQLESRSDICFCPRPFCQAPANIQESESGDQTGVRMATCTHCGFCFCAVCQRSWHGNSTKICNWRSFAPIVESYLKASQSGDITQVTFLEKRYGEKMLRKMARDWENERESRKWLVENSKDCPECGLHVQKSDGCNHMTCSRCKTHFCYLCGAWLSPARPYTHFNQPGTACYQNLFEGAVDLGPGDLVDEEDWEVAINQEFLQRAL</sequence>
<dbReference type="STRING" id="1344416.A0A139AX86"/>
<keyword evidence="7" id="KW-0863">Zinc-finger</keyword>
<evidence type="ECO:0000256" key="10">
    <source>
        <dbReference type="SAM" id="MobiDB-lite"/>
    </source>
</evidence>
<dbReference type="Pfam" id="PF22191">
    <property type="entry name" value="IBR_1"/>
    <property type="match status" value="1"/>
</dbReference>
<dbReference type="GO" id="GO:0061630">
    <property type="term" value="F:ubiquitin protein ligase activity"/>
    <property type="evidence" value="ECO:0007669"/>
    <property type="project" value="UniProtKB-EC"/>
</dbReference>
<dbReference type="InterPro" id="IPR031127">
    <property type="entry name" value="E3_UB_ligase_RBR"/>
</dbReference>
<feature type="compositionally biased region" description="Basic residues" evidence="10">
    <location>
        <begin position="10"/>
        <end position="22"/>
    </location>
</feature>
<dbReference type="AlphaFoldDB" id="A0A139AX86"/>
<evidence type="ECO:0000256" key="8">
    <source>
        <dbReference type="ARBA" id="ARBA00022786"/>
    </source>
</evidence>
<dbReference type="PROSITE" id="PS51873">
    <property type="entry name" value="TRIAD"/>
    <property type="match status" value="1"/>
</dbReference>
<evidence type="ECO:0000256" key="3">
    <source>
        <dbReference type="ARBA" id="ARBA00012251"/>
    </source>
</evidence>
<dbReference type="OMA" id="PRSWCQG"/>
<dbReference type="OrthoDB" id="2154435at2759"/>
<comment type="pathway">
    <text evidence="2">Protein modification; protein ubiquitination.</text>
</comment>
<evidence type="ECO:0000313" key="14">
    <source>
        <dbReference type="Proteomes" id="UP000070544"/>
    </source>
</evidence>
<dbReference type="InterPro" id="IPR013083">
    <property type="entry name" value="Znf_RING/FYVE/PHD"/>
</dbReference>
<keyword evidence="4" id="KW-0808">Transferase</keyword>
<keyword evidence="6" id="KW-0677">Repeat</keyword>
<dbReference type="InterPro" id="IPR002867">
    <property type="entry name" value="IBR_dom"/>
</dbReference>
<proteinExistence type="predicted"/>
<protein>
    <recommendedName>
        <fullName evidence="3">RBR-type E3 ubiquitin transferase</fullName>
        <ecNumber evidence="3">2.3.2.31</ecNumber>
    </recommendedName>
</protein>
<dbReference type="SUPFAM" id="SSF54495">
    <property type="entry name" value="UBC-like"/>
    <property type="match status" value="1"/>
</dbReference>
<dbReference type="SMART" id="SM00591">
    <property type="entry name" value="RWD"/>
    <property type="match status" value="1"/>
</dbReference>
<keyword evidence="9" id="KW-0862">Zinc</keyword>
<dbReference type="InterPro" id="IPR016135">
    <property type="entry name" value="UBQ-conjugating_enzyme/RWD"/>
</dbReference>
<dbReference type="Gene3D" id="3.30.40.10">
    <property type="entry name" value="Zinc/RING finger domain, C3HC4 (zinc finger)"/>
    <property type="match status" value="1"/>
</dbReference>
<dbReference type="Gene3D" id="3.10.110.10">
    <property type="entry name" value="Ubiquitin Conjugating Enzyme"/>
    <property type="match status" value="1"/>
</dbReference>
<dbReference type="CDD" id="cd20354">
    <property type="entry name" value="Rcat_RBR_RNF14"/>
    <property type="match status" value="1"/>
</dbReference>
<evidence type="ECO:0000256" key="4">
    <source>
        <dbReference type="ARBA" id="ARBA00022679"/>
    </source>
</evidence>
<evidence type="ECO:0000256" key="1">
    <source>
        <dbReference type="ARBA" id="ARBA00001798"/>
    </source>
</evidence>
<evidence type="ECO:0000256" key="6">
    <source>
        <dbReference type="ARBA" id="ARBA00022737"/>
    </source>
</evidence>
<organism evidence="13 14">
    <name type="scientific">Gonapodya prolifera (strain JEL478)</name>
    <name type="common">Monoblepharis prolifera</name>
    <dbReference type="NCBI Taxonomy" id="1344416"/>
    <lineage>
        <taxon>Eukaryota</taxon>
        <taxon>Fungi</taxon>
        <taxon>Fungi incertae sedis</taxon>
        <taxon>Chytridiomycota</taxon>
        <taxon>Chytridiomycota incertae sedis</taxon>
        <taxon>Monoblepharidomycetes</taxon>
        <taxon>Monoblepharidales</taxon>
        <taxon>Gonapodyaceae</taxon>
        <taxon>Gonapodya</taxon>
    </lineage>
</organism>
<dbReference type="SMART" id="SM00647">
    <property type="entry name" value="IBR"/>
    <property type="match status" value="2"/>
</dbReference>
<evidence type="ECO:0000259" key="12">
    <source>
        <dbReference type="PROSITE" id="PS51873"/>
    </source>
</evidence>
<dbReference type="SUPFAM" id="SSF57850">
    <property type="entry name" value="RING/U-box"/>
    <property type="match status" value="3"/>
</dbReference>
<keyword evidence="8" id="KW-0833">Ubl conjugation pathway</keyword>
<name>A0A139AX86_GONPJ</name>
<dbReference type="Pfam" id="PF01485">
    <property type="entry name" value="IBR"/>
    <property type="match status" value="1"/>
</dbReference>
<evidence type="ECO:0000256" key="5">
    <source>
        <dbReference type="ARBA" id="ARBA00022723"/>
    </source>
</evidence>
<feature type="domain" description="RWD" evidence="11">
    <location>
        <begin position="93"/>
        <end position="213"/>
    </location>
</feature>
<accession>A0A139AX86</accession>
<evidence type="ECO:0000313" key="13">
    <source>
        <dbReference type="EMBL" id="KXS21338.1"/>
    </source>
</evidence>
<dbReference type="Pfam" id="PF05773">
    <property type="entry name" value="RWD"/>
    <property type="match status" value="1"/>
</dbReference>